<name>A0A0C3E034_9AGAM</name>
<feature type="region of interest" description="Disordered" evidence="1">
    <location>
        <begin position="17"/>
        <end position="66"/>
    </location>
</feature>
<organism evidence="2 3">
    <name type="scientific">Scleroderma citrinum Foug A</name>
    <dbReference type="NCBI Taxonomy" id="1036808"/>
    <lineage>
        <taxon>Eukaryota</taxon>
        <taxon>Fungi</taxon>
        <taxon>Dikarya</taxon>
        <taxon>Basidiomycota</taxon>
        <taxon>Agaricomycotina</taxon>
        <taxon>Agaricomycetes</taxon>
        <taxon>Agaricomycetidae</taxon>
        <taxon>Boletales</taxon>
        <taxon>Sclerodermatineae</taxon>
        <taxon>Sclerodermataceae</taxon>
        <taxon>Scleroderma</taxon>
    </lineage>
</organism>
<dbReference type="Proteomes" id="UP000053989">
    <property type="component" value="Unassembled WGS sequence"/>
</dbReference>
<keyword evidence="3" id="KW-1185">Reference proteome</keyword>
<reference evidence="3" key="2">
    <citation type="submission" date="2015-01" db="EMBL/GenBank/DDBJ databases">
        <title>Evolutionary Origins and Diversification of the Mycorrhizal Mutualists.</title>
        <authorList>
            <consortium name="DOE Joint Genome Institute"/>
            <consortium name="Mycorrhizal Genomics Consortium"/>
            <person name="Kohler A."/>
            <person name="Kuo A."/>
            <person name="Nagy L.G."/>
            <person name="Floudas D."/>
            <person name="Copeland A."/>
            <person name="Barry K.W."/>
            <person name="Cichocki N."/>
            <person name="Veneault-Fourrey C."/>
            <person name="LaButti K."/>
            <person name="Lindquist E.A."/>
            <person name="Lipzen A."/>
            <person name="Lundell T."/>
            <person name="Morin E."/>
            <person name="Murat C."/>
            <person name="Riley R."/>
            <person name="Ohm R."/>
            <person name="Sun H."/>
            <person name="Tunlid A."/>
            <person name="Henrissat B."/>
            <person name="Grigoriev I.V."/>
            <person name="Hibbett D.S."/>
            <person name="Martin F."/>
        </authorList>
    </citation>
    <scope>NUCLEOTIDE SEQUENCE [LARGE SCALE GENOMIC DNA]</scope>
    <source>
        <strain evidence="3">Foug A</strain>
    </source>
</reference>
<dbReference type="OrthoDB" id="2590746at2759"/>
<dbReference type="HOGENOM" id="CLU_008090_0_0_1"/>
<gene>
    <name evidence="2" type="ORF">SCLCIDRAFT_858699</name>
</gene>
<evidence type="ECO:0000313" key="3">
    <source>
        <dbReference type="Proteomes" id="UP000053989"/>
    </source>
</evidence>
<proteinExistence type="predicted"/>
<protein>
    <submittedName>
        <fullName evidence="2">Uncharacterized protein</fullName>
    </submittedName>
</protein>
<dbReference type="InParanoid" id="A0A0C3E034"/>
<feature type="region of interest" description="Disordered" evidence="1">
    <location>
        <begin position="421"/>
        <end position="526"/>
    </location>
</feature>
<evidence type="ECO:0000256" key="1">
    <source>
        <dbReference type="SAM" id="MobiDB-lite"/>
    </source>
</evidence>
<dbReference type="AlphaFoldDB" id="A0A0C3E034"/>
<dbReference type="EMBL" id="KN822047">
    <property type="protein sequence ID" value="KIM61859.1"/>
    <property type="molecule type" value="Genomic_DNA"/>
</dbReference>
<feature type="compositionally biased region" description="Polar residues" evidence="1">
    <location>
        <begin position="83"/>
        <end position="92"/>
    </location>
</feature>
<feature type="compositionally biased region" description="Basic residues" evidence="1">
    <location>
        <begin position="496"/>
        <end position="505"/>
    </location>
</feature>
<feature type="compositionally biased region" description="Acidic residues" evidence="1">
    <location>
        <begin position="512"/>
        <end position="523"/>
    </location>
</feature>
<accession>A0A0C3E034</accession>
<feature type="compositionally biased region" description="Polar residues" evidence="1">
    <location>
        <begin position="19"/>
        <end position="29"/>
    </location>
</feature>
<feature type="compositionally biased region" description="Basic and acidic residues" evidence="1">
    <location>
        <begin position="421"/>
        <end position="441"/>
    </location>
</feature>
<reference evidence="2 3" key="1">
    <citation type="submission" date="2014-04" db="EMBL/GenBank/DDBJ databases">
        <authorList>
            <consortium name="DOE Joint Genome Institute"/>
            <person name="Kuo A."/>
            <person name="Kohler A."/>
            <person name="Nagy L.G."/>
            <person name="Floudas D."/>
            <person name="Copeland A."/>
            <person name="Barry K.W."/>
            <person name="Cichocki N."/>
            <person name="Veneault-Fourrey C."/>
            <person name="LaButti K."/>
            <person name="Lindquist E.A."/>
            <person name="Lipzen A."/>
            <person name="Lundell T."/>
            <person name="Morin E."/>
            <person name="Murat C."/>
            <person name="Sun H."/>
            <person name="Tunlid A."/>
            <person name="Henrissat B."/>
            <person name="Grigoriev I.V."/>
            <person name="Hibbett D.S."/>
            <person name="Martin F."/>
            <person name="Nordberg H.P."/>
            <person name="Cantor M.N."/>
            <person name="Hua S.X."/>
        </authorList>
    </citation>
    <scope>NUCLEOTIDE SEQUENCE [LARGE SCALE GENOMIC DNA]</scope>
    <source>
        <strain evidence="2 3">Foug A</strain>
    </source>
</reference>
<feature type="region of interest" description="Disordered" evidence="1">
    <location>
        <begin position="80"/>
        <end position="102"/>
    </location>
</feature>
<sequence>MFSTISSFLPSILQSSSLCSNDQPSQSNDDIPEQLIEPEPTIPEPLPSSPKKKHKKDKQPNETFIVSRNFSSSTTIHALESSAPDSTDAARSSSDKSDYSGYASATSVSSFASTSTAASTRRTIIPLYNLQAHHVMTTTIVDAGTDAKVAKFAKRGLEIIGLAVLEPIEVWGATSLPNTLPPTGSARTSVDDQQHREFGALSPRFKPGSPSKGVLSLNERPLSSYSTATHDRELRQQQQHVIPHLPSTDTVTAADAQPQRKKLFARMFKKKDTSRPLSITVPDSHVTPAVQVTSPLPGTSTARGAPAHDTFDTTHLHLGCGLSDSFPSTPMSAITSMPPPTSTTLCPAVLGLQATMYPPIQPPVGRPTKYVWVVRRWLKGTETGLLNGMMGKLSINGRNAGESTSGQRGLQVEVRFEWARGRKKERDKDRGRRKAGEDHETGQNGETRNINGKSGTTPSPTGRKSTPSSEHRSSVISLHSANSDVATASECSAVQPHRRRRRSTRGKATPDESGDESDPEDSETPWTCTVKIQRLGVVHSSSSLQRLHPHTSTMISATSSSCSTTTIDQTNAGSTHSPSPPPTSVCLKVATLSPTPHHPKVVGLLKMPFPLPDIEVEQLAIRKRIITPHGVSRTTGAGTGSLWETEAMAMDTGADMSVGSSRLVLTAEEIKDTISSTALWLVVREAFGGVGRDKRKGEGRRKRP</sequence>
<evidence type="ECO:0000313" key="2">
    <source>
        <dbReference type="EMBL" id="KIM61859.1"/>
    </source>
</evidence>
<feature type="compositionally biased region" description="Polar residues" evidence="1">
    <location>
        <begin position="442"/>
        <end position="492"/>
    </location>
</feature>